<evidence type="ECO:0000259" key="1">
    <source>
        <dbReference type="PROSITE" id="PS50234"/>
    </source>
</evidence>
<name>A0ABV2ZVH2_9ACTN</name>
<feature type="domain" description="VWFA" evidence="1">
    <location>
        <begin position="72"/>
        <end position="250"/>
    </location>
</feature>
<evidence type="ECO:0000313" key="3">
    <source>
        <dbReference type="Proteomes" id="UP001550739"/>
    </source>
</evidence>
<dbReference type="InterPro" id="IPR002035">
    <property type="entry name" value="VWF_A"/>
</dbReference>
<organism evidence="2 3">
    <name type="scientific">Streptomyces sp. 900129855</name>
    <dbReference type="NCBI Taxonomy" id="3155129"/>
    <lineage>
        <taxon>Bacteria</taxon>
        <taxon>Bacillati</taxon>
        <taxon>Actinomycetota</taxon>
        <taxon>Actinomycetes</taxon>
        <taxon>Kitasatosporales</taxon>
        <taxon>Streptomycetaceae</taxon>
        <taxon>Streptomyces</taxon>
    </lineage>
</organism>
<comment type="caution">
    <text evidence="2">The sequence shown here is derived from an EMBL/GenBank/DDBJ whole genome shotgun (WGS) entry which is preliminary data.</text>
</comment>
<dbReference type="Pfam" id="PF13519">
    <property type="entry name" value="VWA_2"/>
    <property type="match status" value="1"/>
</dbReference>
<accession>A0ABV2ZVH2</accession>
<protein>
    <submittedName>
        <fullName evidence="2">VWA domain-containing protein</fullName>
    </submittedName>
</protein>
<evidence type="ECO:0000313" key="2">
    <source>
        <dbReference type="EMBL" id="MEU3786562.1"/>
    </source>
</evidence>
<reference evidence="2 3" key="1">
    <citation type="submission" date="2024-06" db="EMBL/GenBank/DDBJ databases">
        <title>The Natural Products Discovery Center: Release of the First 8490 Sequenced Strains for Exploring Actinobacteria Biosynthetic Diversity.</title>
        <authorList>
            <person name="Kalkreuter E."/>
            <person name="Kautsar S.A."/>
            <person name="Yang D."/>
            <person name="Bader C.D."/>
            <person name="Teijaro C.N."/>
            <person name="Fluegel L."/>
            <person name="Davis C.M."/>
            <person name="Simpson J.R."/>
            <person name="Lauterbach L."/>
            <person name="Steele A.D."/>
            <person name="Gui C."/>
            <person name="Meng S."/>
            <person name="Li G."/>
            <person name="Viehrig K."/>
            <person name="Ye F."/>
            <person name="Su P."/>
            <person name="Kiefer A.F."/>
            <person name="Nichols A."/>
            <person name="Cepeda A.J."/>
            <person name="Yan W."/>
            <person name="Fan B."/>
            <person name="Jiang Y."/>
            <person name="Adhikari A."/>
            <person name="Zheng C.-J."/>
            <person name="Schuster L."/>
            <person name="Cowan T.M."/>
            <person name="Smanski M.J."/>
            <person name="Chevrette M.G."/>
            <person name="De Carvalho L.P.S."/>
            <person name="Shen B."/>
        </authorList>
    </citation>
    <scope>NUCLEOTIDE SEQUENCE [LARGE SCALE GENOMIC DNA]</scope>
    <source>
        <strain evidence="2 3">NPDC033843</strain>
    </source>
</reference>
<dbReference type="Proteomes" id="UP001550739">
    <property type="component" value="Unassembled WGS sequence"/>
</dbReference>
<dbReference type="Gene3D" id="3.40.50.410">
    <property type="entry name" value="von Willebrand factor, type A domain"/>
    <property type="match status" value="1"/>
</dbReference>
<dbReference type="SMART" id="SM00327">
    <property type="entry name" value="VWA"/>
    <property type="match status" value="1"/>
</dbReference>
<keyword evidence="3" id="KW-1185">Reference proteome</keyword>
<gene>
    <name evidence="2" type="ORF">AB0E89_39540</name>
</gene>
<sequence length="273" mass="29559">MSESGKLRAVGLSVLLHPPSGVQPLRIRHLTYRQVAGILQCCARAGSTLDSGGVVEEPVSGRPRAQRPRPLPVLVLADVSGSMADDGKIDVLNQSMATMIQTFAAEDSLRGEIWTGVVTFGGRNAVLHHPLKPADQVQWTDMEAAGRTPLGEALNLATGLLADDAVVPRRAFRPTVVLVSDGIPTDEWREPLRRLLTSERGTKALRLAVGVGQDMDEEAFAVLNAFIGNPAIPVKRADEVHELPRFFDWITATVTTQVRSGRISNDDLSDFMN</sequence>
<dbReference type="EMBL" id="JBEZVE010000029">
    <property type="protein sequence ID" value="MEU3786562.1"/>
    <property type="molecule type" value="Genomic_DNA"/>
</dbReference>
<dbReference type="RefSeq" id="WP_361708615.1">
    <property type="nucleotide sequence ID" value="NZ_JBEZVE010000029.1"/>
</dbReference>
<dbReference type="InterPro" id="IPR036465">
    <property type="entry name" value="vWFA_dom_sf"/>
</dbReference>
<dbReference type="PROSITE" id="PS50234">
    <property type="entry name" value="VWFA"/>
    <property type="match status" value="1"/>
</dbReference>
<proteinExistence type="predicted"/>
<dbReference type="SUPFAM" id="SSF53300">
    <property type="entry name" value="vWA-like"/>
    <property type="match status" value="1"/>
</dbReference>